<feature type="transmembrane region" description="Helical" evidence="7">
    <location>
        <begin position="424"/>
        <end position="444"/>
    </location>
</feature>
<dbReference type="AlphaFoldDB" id="A0A210PX31"/>
<dbReference type="Proteomes" id="UP000242188">
    <property type="component" value="Unassembled WGS sequence"/>
</dbReference>
<feature type="transmembrane region" description="Helical" evidence="7">
    <location>
        <begin position="178"/>
        <end position="198"/>
    </location>
</feature>
<protein>
    <submittedName>
        <fullName evidence="8">Zinc transporter ZIP10</fullName>
    </submittedName>
</protein>
<proteinExistence type="inferred from homology"/>
<comment type="subcellular location">
    <subcellularLocation>
        <location evidence="1">Membrane</location>
        <topology evidence="1">Multi-pass membrane protein</topology>
    </subcellularLocation>
</comment>
<dbReference type="PANTHER" id="PTHR12191:SF37">
    <property type="entry name" value="ZINC TRANSPORTER FOI"/>
    <property type="match status" value="1"/>
</dbReference>
<feature type="transmembrane region" description="Helical" evidence="7">
    <location>
        <begin position="489"/>
        <end position="509"/>
    </location>
</feature>
<sequence>MPNDTSSDHDHHDHEELSKETNLEDHDHYDHEETSKETNLEDERRSSSLVRRQKRKIQNESEDSHNHLEGGVESQANNKKCDDLISRFHIHRDETVTTNRLLQMCPGILFTLSRAECRKKVTDHQAHPVKQAINIAFKDIPAEVWGYSTIAVVVISLVGLLGVAVVPIMQKVFYNHLLLFLVALAVGALAGDALLHLLPHALQGGHDHSSHGNSEADNSHKTAVLKGLCGMGAIFLFFTMERVLSIVTDLKRKHQKKGSVFVRESGDLADDNTSIPLTECGAMHVTDPDCKEQIMGIHPGQKALTNFAESSHKNCSRDHVDHDDKDKQFDMVDQENPSSVLSHSHHHHGHSHILPTSVASIASMVILGDGIHNFCDGLAIGAAFSNSITGGFSTSVAVFCHELPHEIGDFAVLLRAGMTVKQAVMYNCVSSILALVGMIIGVAVGNFGDSITWVFVSVAGMFLYIALVDMLPELTAVDTRQGEHPFSHLLIQLSGMILGTTIMLIIALYEKNLMNILEPVNKVGSSMPPNATGSEVDRIKKHLKKRLDAYNGVTCNEPIDNWVLLTLSGHLPLFLKGRTSLTGPRLVNC</sequence>
<feature type="compositionally biased region" description="Basic and acidic residues" evidence="6">
    <location>
        <begin position="57"/>
        <end position="70"/>
    </location>
</feature>
<dbReference type="GO" id="GO:0005385">
    <property type="term" value="F:zinc ion transmembrane transporter activity"/>
    <property type="evidence" value="ECO:0007669"/>
    <property type="project" value="TreeGrafter"/>
</dbReference>
<dbReference type="InterPro" id="IPR050799">
    <property type="entry name" value="ZIP_Transporter"/>
</dbReference>
<evidence type="ECO:0000256" key="6">
    <source>
        <dbReference type="SAM" id="MobiDB-lite"/>
    </source>
</evidence>
<dbReference type="GO" id="GO:0071578">
    <property type="term" value="P:zinc ion import across plasma membrane"/>
    <property type="evidence" value="ECO:0007669"/>
    <property type="project" value="TreeGrafter"/>
</dbReference>
<comment type="similarity">
    <text evidence="2">Belongs to the ZIP transporter (TC 2.A.5) family.</text>
</comment>
<evidence type="ECO:0000256" key="1">
    <source>
        <dbReference type="ARBA" id="ARBA00004141"/>
    </source>
</evidence>
<accession>A0A210PX31</accession>
<dbReference type="OrthoDB" id="200954at2759"/>
<evidence type="ECO:0000313" key="9">
    <source>
        <dbReference type="Proteomes" id="UP000242188"/>
    </source>
</evidence>
<evidence type="ECO:0000313" key="8">
    <source>
        <dbReference type="EMBL" id="OWF41026.1"/>
    </source>
</evidence>
<feature type="region of interest" description="Disordered" evidence="6">
    <location>
        <begin position="1"/>
        <end position="75"/>
    </location>
</feature>
<evidence type="ECO:0000256" key="4">
    <source>
        <dbReference type="ARBA" id="ARBA00022989"/>
    </source>
</evidence>
<comment type="caution">
    <text evidence="8">The sequence shown here is derived from an EMBL/GenBank/DDBJ whole genome shotgun (WGS) entry which is preliminary data.</text>
</comment>
<keyword evidence="4 7" id="KW-1133">Transmembrane helix</keyword>
<evidence type="ECO:0000256" key="7">
    <source>
        <dbReference type="SAM" id="Phobius"/>
    </source>
</evidence>
<dbReference type="InterPro" id="IPR003689">
    <property type="entry name" value="ZIP"/>
</dbReference>
<feature type="transmembrane region" description="Helical" evidence="7">
    <location>
        <begin position="223"/>
        <end position="247"/>
    </location>
</feature>
<evidence type="ECO:0000256" key="3">
    <source>
        <dbReference type="ARBA" id="ARBA00022692"/>
    </source>
</evidence>
<gene>
    <name evidence="8" type="ORF">KP79_PYT04305</name>
</gene>
<dbReference type="GO" id="GO:0140410">
    <property type="term" value="F:monoatomic cation:bicarbonate symporter activity"/>
    <property type="evidence" value="ECO:0007669"/>
    <property type="project" value="TreeGrafter"/>
</dbReference>
<keyword evidence="9" id="KW-1185">Reference proteome</keyword>
<evidence type="ECO:0000256" key="2">
    <source>
        <dbReference type="ARBA" id="ARBA00006939"/>
    </source>
</evidence>
<dbReference type="GO" id="GO:0030003">
    <property type="term" value="P:intracellular monoatomic cation homeostasis"/>
    <property type="evidence" value="ECO:0007669"/>
    <property type="project" value="TreeGrafter"/>
</dbReference>
<evidence type="ECO:0000256" key="5">
    <source>
        <dbReference type="ARBA" id="ARBA00023136"/>
    </source>
</evidence>
<dbReference type="EMBL" id="NEDP02005429">
    <property type="protein sequence ID" value="OWF41026.1"/>
    <property type="molecule type" value="Genomic_DNA"/>
</dbReference>
<dbReference type="Pfam" id="PF02535">
    <property type="entry name" value="Zip"/>
    <property type="match status" value="1"/>
</dbReference>
<reference evidence="8 9" key="1">
    <citation type="journal article" date="2017" name="Nat. Ecol. Evol.">
        <title>Scallop genome provides insights into evolution of bilaterian karyotype and development.</title>
        <authorList>
            <person name="Wang S."/>
            <person name="Zhang J."/>
            <person name="Jiao W."/>
            <person name="Li J."/>
            <person name="Xun X."/>
            <person name="Sun Y."/>
            <person name="Guo X."/>
            <person name="Huan P."/>
            <person name="Dong B."/>
            <person name="Zhang L."/>
            <person name="Hu X."/>
            <person name="Sun X."/>
            <person name="Wang J."/>
            <person name="Zhao C."/>
            <person name="Wang Y."/>
            <person name="Wang D."/>
            <person name="Huang X."/>
            <person name="Wang R."/>
            <person name="Lv J."/>
            <person name="Li Y."/>
            <person name="Zhang Z."/>
            <person name="Liu B."/>
            <person name="Lu W."/>
            <person name="Hui Y."/>
            <person name="Liang J."/>
            <person name="Zhou Z."/>
            <person name="Hou R."/>
            <person name="Li X."/>
            <person name="Liu Y."/>
            <person name="Li H."/>
            <person name="Ning X."/>
            <person name="Lin Y."/>
            <person name="Zhao L."/>
            <person name="Xing Q."/>
            <person name="Dou J."/>
            <person name="Li Y."/>
            <person name="Mao J."/>
            <person name="Guo H."/>
            <person name="Dou H."/>
            <person name="Li T."/>
            <person name="Mu C."/>
            <person name="Jiang W."/>
            <person name="Fu Q."/>
            <person name="Fu X."/>
            <person name="Miao Y."/>
            <person name="Liu J."/>
            <person name="Yu Q."/>
            <person name="Li R."/>
            <person name="Liao H."/>
            <person name="Li X."/>
            <person name="Kong Y."/>
            <person name="Jiang Z."/>
            <person name="Chourrout D."/>
            <person name="Li R."/>
            <person name="Bao Z."/>
        </authorList>
    </citation>
    <scope>NUCLEOTIDE SEQUENCE [LARGE SCALE GENOMIC DNA]</scope>
    <source>
        <strain evidence="8 9">PY_sf001</strain>
    </source>
</reference>
<dbReference type="PANTHER" id="PTHR12191">
    <property type="entry name" value="SOLUTE CARRIER FAMILY 39"/>
    <property type="match status" value="1"/>
</dbReference>
<feature type="transmembrane region" description="Helical" evidence="7">
    <location>
        <begin position="450"/>
        <end position="468"/>
    </location>
</feature>
<keyword evidence="3 7" id="KW-0812">Transmembrane</keyword>
<feature type="compositionally biased region" description="Basic and acidic residues" evidence="6">
    <location>
        <begin position="1"/>
        <end position="46"/>
    </location>
</feature>
<dbReference type="GO" id="GO:0005886">
    <property type="term" value="C:plasma membrane"/>
    <property type="evidence" value="ECO:0007669"/>
    <property type="project" value="TreeGrafter"/>
</dbReference>
<feature type="transmembrane region" description="Helical" evidence="7">
    <location>
        <begin position="144"/>
        <end position="166"/>
    </location>
</feature>
<organism evidence="8 9">
    <name type="scientific">Mizuhopecten yessoensis</name>
    <name type="common">Japanese scallop</name>
    <name type="synonym">Patinopecten yessoensis</name>
    <dbReference type="NCBI Taxonomy" id="6573"/>
    <lineage>
        <taxon>Eukaryota</taxon>
        <taxon>Metazoa</taxon>
        <taxon>Spiralia</taxon>
        <taxon>Lophotrochozoa</taxon>
        <taxon>Mollusca</taxon>
        <taxon>Bivalvia</taxon>
        <taxon>Autobranchia</taxon>
        <taxon>Pteriomorphia</taxon>
        <taxon>Pectinida</taxon>
        <taxon>Pectinoidea</taxon>
        <taxon>Pectinidae</taxon>
        <taxon>Mizuhopecten</taxon>
    </lineage>
</organism>
<name>A0A210PX31_MIZYE</name>
<keyword evidence="5 7" id="KW-0472">Membrane</keyword>